<evidence type="ECO:0000256" key="2">
    <source>
        <dbReference type="ARBA" id="ARBA00009477"/>
    </source>
</evidence>
<evidence type="ECO:0000256" key="4">
    <source>
        <dbReference type="SAM" id="SignalP"/>
    </source>
</evidence>
<proteinExistence type="inferred from homology"/>
<dbReference type="Gene3D" id="2.40.420.20">
    <property type="match status" value="1"/>
</dbReference>
<evidence type="ECO:0000313" key="10">
    <source>
        <dbReference type="Proteomes" id="UP000199531"/>
    </source>
</evidence>
<dbReference type="Gene3D" id="1.10.287.470">
    <property type="entry name" value="Helix hairpin bin"/>
    <property type="match status" value="1"/>
</dbReference>
<feature type="domain" description="Multidrug resistance protein MdtA-like alpha-helical hairpin" evidence="5">
    <location>
        <begin position="116"/>
        <end position="185"/>
    </location>
</feature>
<comment type="subcellular location">
    <subcellularLocation>
        <location evidence="1">Cell envelope</location>
    </subcellularLocation>
</comment>
<keyword evidence="10" id="KW-1185">Reference proteome</keyword>
<evidence type="ECO:0000256" key="1">
    <source>
        <dbReference type="ARBA" id="ARBA00004196"/>
    </source>
</evidence>
<organism evidence="9 10">
    <name type="scientific">Brachymonas denitrificans DSM 15123</name>
    <dbReference type="NCBI Taxonomy" id="1121117"/>
    <lineage>
        <taxon>Bacteria</taxon>
        <taxon>Pseudomonadati</taxon>
        <taxon>Pseudomonadota</taxon>
        <taxon>Betaproteobacteria</taxon>
        <taxon>Burkholderiales</taxon>
        <taxon>Comamonadaceae</taxon>
        <taxon>Brachymonas</taxon>
    </lineage>
</organism>
<sequence length="432" mass="43996">MKKKRPTFLHGARLGVPALVLGTALALAACGKKDPAAPGAQGAGAPPPPSVGVVVVQPGNLPVLTELPGRLEASRIAQVRARATGVVQRRLFTEGGWVNAGQPLFQIDSAPYQAALQSARASLARAQALLGQTSAQARRFAPLAAANAISKQEYDNALAAEKASRAEVLAAQAAVRTANINLGYARVTAPISGRIGKALVTEGAMVSANEGTQLAVIQQTNPMVVNFTQSASELLKLRTAAGATGVGSNPEVNVLLEDGSVYAHRARLLFTDVTVDQATGQVNLRAEVPNPDGMLLPGLYVRVQIEQARMDNVILLPQQAVTRGNAGDTVLVVKQDGSFGPRPVKLGPAQGSQWIVLSGLQPGEQVIVDGVMKLRPGMQKVKAVPWQGAATPAAGTSAPASAPAAAAASAPDAAAAASAPASAASGSSAPRG</sequence>
<dbReference type="InterPro" id="IPR058626">
    <property type="entry name" value="MdtA-like_b-barrel"/>
</dbReference>
<dbReference type="PANTHER" id="PTHR30158">
    <property type="entry name" value="ACRA/E-RELATED COMPONENT OF DRUG EFFLUX TRANSPORTER"/>
    <property type="match status" value="1"/>
</dbReference>
<feature type="domain" description="Multidrug resistance protein MdtA-like barrel-sandwich hybrid" evidence="6">
    <location>
        <begin position="75"/>
        <end position="218"/>
    </location>
</feature>
<dbReference type="Pfam" id="PF25944">
    <property type="entry name" value="Beta-barrel_RND"/>
    <property type="match status" value="1"/>
</dbReference>
<dbReference type="OrthoDB" id="9783047at2"/>
<dbReference type="PROSITE" id="PS51257">
    <property type="entry name" value="PROKAR_LIPOPROTEIN"/>
    <property type="match status" value="1"/>
</dbReference>
<dbReference type="NCBIfam" id="TIGR01730">
    <property type="entry name" value="RND_mfp"/>
    <property type="match status" value="1"/>
</dbReference>
<name>A0A1H8DWE0_9BURK</name>
<dbReference type="InterPro" id="IPR058627">
    <property type="entry name" value="MdtA-like_C"/>
</dbReference>
<dbReference type="GO" id="GO:0005886">
    <property type="term" value="C:plasma membrane"/>
    <property type="evidence" value="ECO:0007669"/>
    <property type="project" value="UniProtKB-SubCell"/>
</dbReference>
<protein>
    <submittedName>
        <fullName evidence="9">Membrane fusion protein, multidrug efflux system</fullName>
    </submittedName>
</protein>
<accession>A0A1H8DWE0</accession>
<evidence type="ECO:0000259" key="7">
    <source>
        <dbReference type="Pfam" id="PF25944"/>
    </source>
</evidence>
<reference evidence="9 10" key="1">
    <citation type="submission" date="2016-10" db="EMBL/GenBank/DDBJ databases">
        <authorList>
            <person name="de Groot N.N."/>
        </authorList>
    </citation>
    <scope>NUCLEOTIDE SEQUENCE [LARGE SCALE GENOMIC DNA]</scope>
    <source>
        <strain evidence="9 10">DSM 15123</strain>
    </source>
</reference>
<dbReference type="GO" id="GO:0046677">
    <property type="term" value="P:response to antibiotic"/>
    <property type="evidence" value="ECO:0007669"/>
    <property type="project" value="TreeGrafter"/>
</dbReference>
<dbReference type="GO" id="GO:0022857">
    <property type="term" value="F:transmembrane transporter activity"/>
    <property type="evidence" value="ECO:0007669"/>
    <property type="project" value="InterPro"/>
</dbReference>
<dbReference type="AlphaFoldDB" id="A0A1H8DWE0"/>
<feature type="chain" id="PRO_5011737751" evidence="4">
    <location>
        <begin position="29"/>
        <end position="432"/>
    </location>
</feature>
<dbReference type="Pfam" id="PF25917">
    <property type="entry name" value="BSH_RND"/>
    <property type="match status" value="1"/>
</dbReference>
<feature type="domain" description="Multidrug resistance protein MdtA-like beta-barrel" evidence="7">
    <location>
        <begin position="222"/>
        <end position="307"/>
    </location>
</feature>
<dbReference type="InterPro" id="IPR006143">
    <property type="entry name" value="RND_pump_MFP"/>
</dbReference>
<feature type="signal peptide" evidence="4">
    <location>
        <begin position="1"/>
        <end position="28"/>
    </location>
</feature>
<dbReference type="FunFam" id="2.40.420.20:FF:000001">
    <property type="entry name" value="Efflux RND transporter periplasmic adaptor subunit"/>
    <property type="match status" value="1"/>
</dbReference>
<dbReference type="SUPFAM" id="SSF111369">
    <property type="entry name" value="HlyD-like secretion proteins"/>
    <property type="match status" value="1"/>
</dbReference>
<evidence type="ECO:0000256" key="3">
    <source>
        <dbReference type="SAM" id="MobiDB-lite"/>
    </source>
</evidence>
<feature type="region of interest" description="Disordered" evidence="3">
    <location>
        <begin position="390"/>
        <end position="432"/>
    </location>
</feature>
<comment type="similarity">
    <text evidence="2">Belongs to the membrane fusion protein (MFP) (TC 8.A.1) family.</text>
</comment>
<dbReference type="STRING" id="1121117.SAMN02745977_00476"/>
<evidence type="ECO:0000259" key="5">
    <source>
        <dbReference type="Pfam" id="PF25876"/>
    </source>
</evidence>
<dbReference type="Pfam" id="PF25967">
    <property type="entry name" value="RND-MFP_C"/>
    <property type="match status" value="1"/>
</dbReference>
<dbReference type="Pfam" id="PF25876">
    <property type="entry name" value="HH_MFP_RND"/>
    <property type="match status" value="1"/>
</dbReference>
<evidence type="ECO:0000313" key="9">
    <source>
        <dbReference type="EMBL" id="SEN11582.1"/>
    </source>
</evidence>
<dbReference type="Gene3D" id="2.40.50.100">
    <property type="match status" value="1"/>
</dbReference>
<dbReference type="InterPro" id="IPR058624">
    <property type="entry name" value="MdtA-like_HH"/>
</dbReference>
<dbReference type="Gene3D" id="2.40.30.170">
    <property type="match status" value="1"/>
</dbReference>
<gene>
    <name evidence="9" type="ORF">SAMN02745977_00476</name>
</gene>
<dbReference type="Proteomes" id="UP000199531">
    <property type="component" value="Unassembled WGS sequence"/>
</dbReference>
<dbReference type="PANTHER" id="PTHR30158:SF3">
    <property type="entry name" value="MULTIDRUG EFFLUX PUMP SUBUNIT ACRA-RELATED"/>
    <property type="match status" value="1"/>
</dbReference>
<evidence type="ECO:0000259" key="6">
    <source>
        <dbReference type="Pfam" id="PF25917"/>
    </source>
</evidence>
<feature type="domain" description="Multidrug resistance protein MdtA-like C-terminal permuted SH3" evidence="8">
    <location>
        <begin position="312"/>
        <end position="371"/>
    </location>
</feature>
<keyword evidence="4" id="KW-0732">Signal</keyword>
<evidence type="ECO:0000259" key="8">
    <source>
        <dbReference type="Pfam" id="PF25967"/>
    </source>
</evidence>
<dbReference type="RefSeq" id="WP_091813366.1">
    <property type="nucleotide sequence ID" value="NZ_FOCW01000001.1"/>
</dbReference>
<dbReference type="InterPro" id="IPR058625">
    <property type="entry name" value="MdtA-like_BSH"/>
</dbReference>
<dbReference type="EMBL" id="FOCW01000001">
    <property type="protein sequence ID" value="SEN11582.1"/>
    <property type="molecule type" value="Genomic_DNA"/>
</dbReference>